<gene>
    <name evidence="2" type="ORF">EV685_1298</name>
</gene>
<keyword evidence="1" id="KW-0732">Signal</keyword>
<dbReference type="AlphaFoldDB" id="A0A4Q7LR34"/>
<dbReference type="PANTHER" id="PTHR34387">
    <property type="entry name" value="SLR1258 PROTEIN"/>
    <property type="match status" value="1"/>
</dbReference>
<accession>A0A4Q7LR34</accession>
<dbReference type="GO" id="GO:0006974">
    <property type="term" value="P:DNA damage response"/>
    <property type="evidence" value="ECO:0007669"/>
    <property type="project" value="TreeGrafter"/>
</dbReference>
<organism evidence="2 3">
    <name type="scientific">Sphaerotilus mobilis</name>
    <dbReference type="NCBI Taxonomy" id="47994"/>
    <lineage>
        <taxon>Bacteria</taxon>
        <taxon>Pseudomonadati</taxon>
        <taxon>Pseudomonadota</taxon>
        <taxon>Betaproteobacteria</taxon>
        <taxon>Burkholderiales</taxon>
        <taxon>Sphaerotilaceae</taxon>
        <taxon>Sphaerotilus</taxon>
    </lineage>
</organism>
<name>A0A4Q7LR34_9BURK</name>
<keyword evidence="3" id="KW-1185">Reference proteome</keyword>
<comment type="caution">
    <text evidence="2">The sequence shown here is derived from an EMBL/GenBank/DDBJ whole genome shotgun (WGS) entry which is preliminary data.</text>
</comment>
<reference evidence="2 3" key="1">
    <citation type="submission" date="2019-02" db="EMBL/GenBank/DDBJ databases">
        <title>Genomic Encyclopedia of Type Strains, Phase IV (KMG-IV): sequencing the most valuable type-strain genomes for metagenomic binning, comparative biology and taxonomic classification.</title>
        <authorList>
            <person name="Goeker M."/>
        </authorList>
    </citation>
    <scope>NUCLEOTIDE SEQUENCE [LARGE SCALE GENOMIC DNA]</scope>
    <source>
        <strain evidence="2 3">DSM 10617</strain>
    </source>
</reference>
<dbReference type="EMBL" id="SGWV01000008">
    <property type="protein sequence ID" value="RZS56743.1"/>
    <property type="molecule type" value="Genomic_DNA"/>
</dbReference>
<dbReference type="PANTHER" id="PTHR34387:SF1">
    <property type="entry name" value="PERIPLASMIC IMMUNOGENIC PROTEIN"/>
    <property type="match status" value="1"/>
</dbReference>
<evidence type="ECO:0000256" key="1">
    <source>
        <dbReference type="SAM" id="SignalP"/>
    </source>
</evidence>
<evidence type="ECO:0000313" key="3">
    <source>
        <dbReference type="Proteomes" id="UP000293433"/>
    </source>
</evidence>
<feature type="signal peptide" evidence="1">
    <location>
        <begin position="1"/>
        <end position="41"/>
    </location>
</feature>
<protein>
    <submittedName>
        <fullName evidence="2">Putative secreted protein</fullName>
    </submittedName>
</protein>
<evidence type="ECO:0000313" key="2">
    <source>
        <dbReference type="EMBL" id="RZS56743.1"/>
    </source>
</evidence>
<dbReference type="Gene3D" id="3.30.70.2970">
    <property type="entry name" value="Protein of unknown function (DUF541), domain 2"/>
    <property type="match status" value="1"/>
</dbReference>
<sequence length="257" mass="27559">MPATSTCSERRLDARLRRCRHALSALGLALVTALAMAPSHAADMPEAMRAHQVSLSAEASTEVLQDTLGVVLRAQREGTDAGQVQVQLKQVLDSALATARRERSDTLEVSTGAFNLSPRYGREGRINGWIGVAELQLKGRDTARIAALTGRLDGMTVQSVQHSLSPSARDQQESALTAQAIKQFRQRAGEIAEQFGYRGYTLVDAQVTRVENEEGGRPPVMFMKAAAAPMADAAPLPVEGGKSRLGVTVQGTIRMTP</sequence>
<dbReference type="InterPro" id="IPR007497">
    <property type="entry name" value="SIMPL/DUF541"/>
</dbReference>
<feature type="chain" id="PRO_5020866328" evidence="1">
    <location>
        <begin position="42"/>
        <end position="257"/>
    </location>
</feature>
<dbReference type="InterPro" id="IPR052022">
    <property type="entry name" value="26kDa_periplasmic_antigen"/>
</dbReference>
<dbReference type="Pfam" id="PF04402">
    <property type="entry name" value="SIMPL"/>
    <property type="match status" value="1"/>
</dbReference>
<dbReference type="Proteomes" id="UP000293433">
    <property type="component" value="Unassembled WGS sequence"/>
</dbReference>
<proteinExistence type="predicted"/>
<dbReference type="Gene3D" id="3.30.110.170">
    <property type="entry name" value="Protein of unknown function (DUF541), domain 1"/>
    <property type="match status" value="1"/>
</dbReference>
<dbReference type="RefSeq" id="WP_242615460.1">
    <property type="nucleotide sequence ID" value="NZ_SGWV01000008.1"/>
</dbReference>